<dbReference type="Pfam" id="PF00005">
    <property type="entry name" value="ABC_tran"/>
    <property type="match status" value="1"/>
</dbReference>
<dbReference type="EMBL" id="PVBR01000011">
    <property type="protein sequence ID" value="PRD42578.1"/>
    <property type="molecule type" value="Genomic_DNA"/>
</dbReference>
<proteinExistence type="inferred from homology"/>
<keyword evidence="7" id="KW-1185">Reference proteome</keyword>
<dbReference type="GO" id="GO:0015697">
    <property type="term" value="P:quaternary ammonium group transport"/>
    <property type="evidence" value="ECO:0007669"/>
    <property type="project" value="UniProtKB-ARBA"/>
</dbReference>
<evidence type="ECO:0000313" key="6">
    <source>
        <dbReference type="EMBL" id="PRD42578.1"/>
    </source>
</evidence>
<evidence type="ECO:0000256" key="2">
    <source>
        <dbReference type="ARBA" id="ARBA00022448"/>
    </source>
</evidence>
<dbReference type="Gene3D" id="3.40.50.300">
    <property type="entry name" value="P-loop containing nucleotide triphosphate hydrolases"/>
    <property type="match status" value="1"/>
</dbReference>
<evidence type="ECO:0000256" key="4">
    <source>
        <dbReference type="ARBA" id="ARBA00022840"/>
    </source>
</evidence>
<dbReference type="InterPro" id="IPR017871">
    <property type="entry name" value="ABC_transporter-like_CS"/>
</dbReference>
<keyword evidence="2" id="KW-0813">Transport</keyword>
<dbReference type="PANTHER" id="PTHR42781">
    <property type="entry name" value="SPERMIDINE/PUTRESCINE IMPORT ATP-BINDING PROTEIN POTA"/>
    <property type="match status" value="1"/>
</dbReference>
<accession>A0A2S9IPW9</accession>
<evidence type="ECO:0000313" key="7">
    <source>
        <dbReference type="Proteomes" id="UP000239434"/>
    </source>
</evidence>
<evidence type="ECO:0000259" key="5">
    <source>
        <dbReference type="PROSITE" id="PS50893"/>
    </source>
</evidence>
<dbReference type="InterPro" id="IPR050093">
    <property type="entry name" value="ABC_SmlMolc_Importer"/>
</dbReference>
<dbReference type="SUPFAM" id="SSF52540">
    <property type="entry name" value="P-loop containing nucleoside triphosphate hydrolases"/>
    <property type="match status" value="1"/>
</dbReference>
<keyword evidence="4 6" id="KW-0067">ATP-binding</keyword>
<dbReference type="RefSeq" id="WP_105742910.1">
    <property type="nucleotide sequence ID" value="NZ_PVBR01000011.1"/>
</dbReference>
<dbReference type="AlphaFoldDB" id="A0A2S9IPW9"/>
<comment type="caution">
    <text evidence="6">The sequence shown here is derived from an EMBL/GenBank/DDBJ whole genome shotgun (WGS) entry which is preliminary data.</text>
</comment>
<comment type="similarity">
    <text evidence="1">Belongs to the ABC transporter superfamily.</text>
</comment>
<dbReference type="InterPro" id="IPR003593">
    <property type="entry name" value="AAA+_ATPase"/>
</dbReference>
<dbReference type="InterPro" id="IPR027417">
    <property type="entry name" value="P-loop_NTPase"/>
</dbReference>
<evidence type="ECO:0000256" key="1">
    <source>
        <dbReference type="ARBA" id="ARBA00005417"/>
    </source>
</evidence>
<feature type="domain" description="ABC transporter" evidence="5">
    <location>
        <begin position="4"/>
        <end position="234"/>
    </location>
</feature>
<keyword evidence="3" id="KW-0547">Nucleotide-binding</keyword>
<gene>
    <name evidence="6" type="ORF">C5748_15900</name>
</gene>
<sequence>MTYLLLDGIRASYGGTTVLDNIDLAVGKSEMHVLLGPSGCGKTTLLRSIAGLVRPDGGRIVLEGRSIGALPPKDRGIGMVFQHYALFPNMTVRQNLAFGLEQRRMEKRIIGHKVDAALDTVSLTDRADMRPHQLSGGQKQRVALARALVLEPKLMLLDEPLSALDAQIRKRLREELKRIQRETGLTSILVTHDQDEALSLGDRISVMNAGRIVQTGNGQDIYYRPADDFVARFIGDANIIEASRIEILARKAPGKTAIIQPHAIKIGTTSEDALNLRARVLEASVAGASVRYLMDVAGVPLKVRTHTSSEGQYLSAGSESSLSVRWKDIHFIPSVAVAEGNVNGYMPTAHSPEGVLRPNLQK</sequence>
<dbReference type="SMART" id="SM00382">
    <property type="entry name" value="AAA"/>
    <property type="match status" value="1"/>
</dbReference>
<dbReference type="GO" id="GO:0016887">
    <property type="term" value="F:ATP hydrolysis activity"/>
    <property type="evidence" value="ECO:0007669"/>
    <property type="project" value="InterPro"/>
</dbReference>
<dbReference type="PROSITE" id="PS00211">
    <property type="entry name" value="ABC_TRANSPORTER_1"/>
    <property type="match status" value="1"/>
</dbReference>
<evidence type="ECO:0000256" key="3">
    <source>
        <dbReference type="ARBA" id="ARBA00022741"/>
    </source>
</evidence>
<dbReference type="InterPro" id="IPR003439">
    <property type="entry name" value="ABC_transporter-like_ATP-bd"/>
</dbReference>
<reference evidence="6 7" key="1">
    <citation type="submission" date="2018-02" db="EMBL/GenBank/DDBJ databases">
        <title>The draft genome of Phyllobacterium sp. 1N-3.</title>
        <authorList>
            <person name="Liu L."/>
            <person name="Li L."/>
            <person name="Zhang X."/>
            <person name="Wang T."/>
            <person name="Liang L."/>
        </authorList>
    </citation>
    <scope>NUCLEOTIDE SEQUENCE [LARGE SCALE GENOMIC DNA]</scope>
    <source>
        <strain evidence="6 7">1N-3</strain>
    </source>
</reference>
<dbReference type="FunFam" id="3.40.50.300:FF:000425">
    <property type="entry name" value="Probable ABC transporter, ATP-binding subunit"/>
    <property type="match status" value="1"/>
</dbReference>
<organism evidence="6 7">
    <name type="scientific">Phyllobacterium phragmitis</name>
    <dbReference type="NCBI Taxonomy" id="2670329"/>
    <lineage>
        <taxon>Bacteria</taxon>
        <taxon>Pseudomonadati</taxon>
        <taxon>Pseudomonadota</taxon>
        <taxon>Alphaproteobacteria</taxon>
        <taxon>Hyphomicrobiales</taxon>
        <taxon>Phyllobacteriaceae</taxon>
        <taxon>Phyllobacterium</taxon>
    </lineage>
</organism>
<name>A0A2S9IPW9_9HYPH</name>
<protein>
    <submittedName>
        <fullName evidence="6">ABC transporter ATP-binding protein</fullName>
    </submittedName>
</protein>
<dbReference type="Proteomes" id="UP000239434">
    <property type="component" value="Unassembled WGS sequence"/>
</dbReference>
<dbReference type="GO" id="GO:0005524">
    <property type="term" value="F:ATP binding"/>
    <property type="evidence" value="ECO:0007669"/>
    <property type="project" value="UniProtKB-KW"/>
</dbReference>
<dbReference type="PANTHER" id="PTHR42781:SF4">
    <property type="entry name" value="SPERMIDINE_PUTRESCINE IMPORT ATP-BINDING PROTEIN POTA"/>
    <property type="match status" value="1"/>
</dbReference>
<dbReference type="PROSITE" id="PS50893">
    <property type="entry name" value="ABC_TRANSPORTER_2"/>
    <property type="match status" value="1"/>
</dbReference>